<evidence type="ECO:0000256" key="6">
    <source>
        <dbReference type="ARBA" id="ARBA00022989"/>
    </source>
</evidence>
<comment type="subcellular location">
    <subcellularLocation>
        <location evidence="1">Membrane</location>
        <topology evidence="1">Multi-pass membrane protein</topology>
    </subcellularLocation>
</comment>
<organism evidence="10 11">
    <name type="scientific">Wickerhamomyces anomalus (strain ATCC 58044 / CBS 1984 / NCYC 433 / NRRL Y-366-8)</name>
    <name type="common">Yeast</name>
    <name type="synonym">Hansenula anomala</name>
    <dbReference type="NCBI Taxonomy" id="683960"/>
    <lineage>
        <taxon>Eukaryota</taxon>
        <taxon>Fungi</taxon>
        <taxon>Dikarya</taxon>
        <taxon>Ascomycota</taxon>
        <taxon>Saccharomycotina</taxon>
        <taxon>Saccharomycetes</taxon>
        <taxon>Phaffomycetales</taxon>
        <taxon>Wickerhamomycetaceae</taxon>
        <taxon>Wickerhamomyces</taxon>
    </lineage>
</organism>
<dbReference type="Gene3D" id="1.10.4160.10">
    <property type="entry name" value="Hydantoin permease"/>
    <property type="match status" value="1"/>
</dbReference>
<evidence type="ECO:0000313" key="11">
    <source>
        <dbReference type="Proteomes" id="UP000094112"/>
    </source>
</evidence>
<name>A0A1E3P8I9_WICAA</name>
<sequence>MSYTSTKLNFVNRIAASLRAETKGIERVEEDERNMNEGVLNSASMWFSANMVIAAMALGMLGGSIFGLSFWEAVLTIIFFNLLGLLPVAFFSTFGPEFGLRQMVLSRFLVGDIGVRIFSFITAVACVGWGAVNIMVSAQLLNMINHPHQLPPWAGCLILVIMTIVVSMFGYNVIHFYEKWSWVPNVMVFFVFIARIKISGNFDAGEFGSGEATAAGVLSFGGAIFGFATGWTTYAADYTVFIRKEYPKWKIFWGLCLGLAVPLIFTMIIGAAAITGINKDPVWLEYYTKHQNGGLMFAILSVNSLGGFGQFCSVLLALSTVANNIPNMYTIALCTQAFWSPLAKVPRIVWSLIGNFLVLAICIPGFYHFESVMDNFMNMIGYDVEGWNDKKRYPIGIAALVGFLCGVVATYCGIDQNWGLGPIAKLINAGSAHPGADIGFELAFAFSFVGFNIVRPFELKYIGR</sequence>
<feature type="transmembrane region" description="Helical" evidence="9">
    <location>
        <begin position="153"/>
        <end position="174"/>
    </location>
</feature>
<evidence type="ECO:0000256" key="1">
    <source>
        <dbReference type="ARBA" id="ARBA00004141"/>
    </source>
</evidence>
<feature type="transmembrane region" description="Helical" evidence="9">
    <location>
        <begin position="295"/>
        <end position="318"/>
    </location>
</feature>
<dbReference type="GeneID" id="30200117"/>
<dbReference type="AlphaFoldDB" id="A0A1E3P8I9"/>
<reference evidence="10 11" key="1">
    <citation type="journal article" date="2016" name="Proc. Natl. Acad. Sci. U.S.A.">
        <title>Comparative genomics of biotechnologically important yeasts.</title>
        <authorList>
            <person name="Riley R."/>
            <person name="Haridas S."/>
            <person name="Wolfe K.H."/>
            <person name="Lopes M.R."/>
            <person name="Hittinger C.T."/>
            <person name="Goeker M."/>
            <person name="Salamov A.A."/>
            <person name="Wisecaver J.H."/>
            <person name="Long T.M."/>
            <person name="Calvey C.H."/>
            <person name="Aerts A.L."/>
            <person name="Barry K.W."/>
            <person name="Choi C."/>
            <person name="Clum A."/>
            <person name="Coughlan A.Y."/>
            <person name="Deshpande S."/>
            <person name="Douglass A.P."/>
            <person name="Hanson S.J."/>
            <person name="Klenk H.-P."/>
            <person name="LaButti K.M."/>
            <person name="Lapidus A."/>
            <person name="Lindquist E.A."/>
            <person name="Lipzen A.M."/>
            <person name="Meier-Kolthoff J.P."/>
            <person name="Ohm R.A."/>
            <person name="Otillar R.P."/>
            <person name="Pangilinan J.L."/>
            <person name="Peng Y."/>
            <person name="Rokas A."/>
            <person name="Rosa C.A."/>
            <person name="Scheuner C."/>
            <person name="Sibirny A.A."/>
            <person name="Slot J.C."/>
            <person name="Stielow J.B."/>
            <person name="Sun H."/>
            <person name="Kurtzman C.P."/>
            <person name="Blackwell M."/>
            <person name="Grigoriev I.V."/>
            <person name="Jeffries T.W."/>
        </authorList>
    </citation>
    <scope>NUCLEOTIDE SEQUENCE [LARGE SCALE GENOMIC DNA]</scope>
    <source>
        <strain evidence="11">ATCC 58044 / CBS 1984 / NCYC 433 / NRRL Y-366-8</strain>
    </source>
</reference>
<dbReference type="PANTHER" id="PTHR31806">
    <property type="entry name" value="PURINE-CYTOSINE PERMEASE FCY2-RELATED"/>
    <property type="match status" value="1"/>
</dbReference>
<keyword evidence="5 9" id="KW-0812">Transmembrane</keyword>
<evidence type="ECO:0000256" key="7">
    <source>
        <dbReference type="ARBA" id="ARBA00023136"/>
    </source>
</evidence>
<proteinExistence type="inferred from homology"/>
<dbReference type="OrthoDB" id="2116389at2759"/>
<protein>
    <recommendedName>
        <fullName evidence="12">Purine-cytosine permease</fullName>
    </recommendedName>
</protein>
<feature type="transmembrane region" description="Helical" evidence="9">
    <location>
        <begin position="251"/>
        <end position="274"/>
    </location>
</feature>
<dbReference type="GO" id="GO:0005886">
    <property type="term" value="C:plasma membrane"/>
    <property type="evidence" value="ECO:0007669"/>
    <property type="project" value="TreeGrafter"/>
</dbReference>
<dbReference type="Pfam" id="PF02133">
    <property type="entry name" value="Transp_cyt_pur"/>
    <property type="match status" value="1"/>
</dbReference>
<feature type="transmembrane region" description="Helical" evidence="9">
    <location>
        <begin position="73"/>
        <end position="95"/>
    </location>
</feature>
<dbReference type="EMBL" id="KV454208">
    <property type="protein sequence ID" value="ODQ61688.1"/>
    <property type="molecule type" value="Genomic_DNA"/>
</dbReference>
<feature type="transmembrane region" description="Helical" evidence="9">
    <location>
        <begin position="348"/>
        <end position="369"/>
    </location>
</feature>
<feature type="transmembrane region" description="Helical" evidence="9">
    <location>
        <begin position="210"/>
        <end position="231"/>
    </location>
</feature>
<dbReference type="GO" id="GO:0015205">
    <property type="term" value="F:nucleobase transmembrane transporter activity"/>
    <property type="evidence" value="ECO:0007669"/>
    <property type="project" value="TreeGrafter"/>
</dbReference>
<dbReference type="Proteomes" id="UP000094112">
    <property type="component" value="Unassembled WGS sequence"/>
</dbReference>
<evidence type="ECO:0000256" key="8">
    <source>
        <dbReference type="PIRNR" id="PIRNR002744"/>
    </source>
</evidence>
<dbReference type="GO" id="GO:0000329">
    <property type="term" value="C:fungal-type vacuole membrane"/>
    <property type="evidence" value="ECO:0007669"/>
    <property type="project" value="TreeGrafter"/>
</dbReference>
<keyword evidence="3 8" id="KW-0813">Transport</keyword>
<keyword evidence="6 9" id="KW-1133">Transmembrane helix</keyword>
<evidence type="ECO:0000256" key="2">
    <source>
        <dbReference type="ARBA" id="ARBA00008974"/>
    </source>
</evidence>
<dbReference type="RefSeq" id="XP_019040895.1">
    <property type="nucleotide sequence ID" value="XM_019182871.1"/>
</dbReference>
<accession>A0A1E3P8I9</accession>
<feature type="transmembrane region" description="Helical" evidence="9">
    <location>
        <begin position="115"/>
        <end position="141"/>
    </location>
</feature>
<keyword evidence="11" id="KW-1185">Reference proteome</keyword>
<evidence type="ECO:0000256" key="4">
    <source>
        <dbReference type="ARBA" id="ARBA00022553"/>
    </source>
</evidence>
<feature type="transmembrane region" description="Helical" evidence="9">
    <location>
        <begin position="180"/>
        <end position="198"/>
    </location>
</feature>
<evidence type="ECO:0000256" key="3">
    <source>
        <dbReference type="ARBA" id="ARBA00022448"/>
    </source>
</evidence>
<keyword evidence="4" id="KW-0597">Phosphoprotein</keyword>
<comment type="similarity">
    <text evidence="2 8">Belongs to the purine-cytosine permease (2.A.39) family.</text>
</comment>
<evidence type="ECO:0000313" key="10">
    <source>
        <dbReference type="EMBL" id="ODQ61688.1"/>
    </source>
</evidence>
<dbReference type="PIRSF" id="PIRSF002744">
    <property type="entry name" value="Pur-cyt_permease"/>
    <property type="match status" value="1"/>
</dbReference>
<dbReference type="GO" id="GO:0015856">
    <property type="term" value="P:cytosine transport"/>
    <property type="evidence" value="ECO:0007669"/>
    <property type="project" value="UniProtKB-ARBA"/>
</dbReference>
<evidence type="ECO:0000256" key="5">
    <source>
        <dbReference type="ARBA" id="ARBA00022692"/>
    </source>
</evidence>
<dbReference type="PANTHER" id="PTHR31806:SF1">
    <property type="entry name" value="PURINE-CYTOSINE PERMEASE FCY2-RELATED"/>
    <property type="match status" value="1"/>
</dbReference>
<keyword evidence="7 8" id="KW-0472">Membrane</keyword>
<dbReference type="InterPro" id="IPR026030">
    <property type="entry name" value="Pur-cyt_permease_Fcy2/21/22"/>
</dbReference>
<gene>
    <name evidence="10" type="ORF">WICANDRAFT_59771</name>
</gene>
<feature type="transmembrane region" description="Helical" evidence="9">
    <location>
        <begin position="395"/>
        <end position="414"/>
    </location>
</feature>
<evidence type="ECO:0008006" key="12">
    <source>
        <dbReference type="Google" id="ProtNLM"/>
    </source>
</evidence>
<dbReference type="InterPro" id="IPR001248">
    <property type="entry name" value="Pur-cyt_permease"/>
</dbReference>
<evidence type="ECO:0000256" key="9">
    <source>
        <dbReference type="SAM" id="Phobius"/>
    </source>
</evidence>
<dbReference type="FunFam" id="1.10.4160.10:FF:000002">
    <property type="entry name" value="Purine-cytosine permease fcyB"/>
    <property type="match status" value="1"/>
</dbReference>
<dbReference type="STRING" id="683960.A0A1E3P8I9"/>
<feature type="transmembrane region" description="Helical" evidence="9">
    <location>
        <begin position="45"/>
        <end position="66"/>
    </location>
</feature>